<dbReference type="Gene3D" id="3.30.200.20">
    <property type="entry name" value="Phosphorylase Kinase, domain 1"/>
    <property type="match status" value="1"/>
</dbReference>
<evidence type="ECO:0000313" key="23">
    <source>
        <dbReference type="Proteomes" id="UP001158576"/>
    </source>
</evidence>
<evidence type="ECO:0000256" key="6">
    <source>
        <dbReference type="ARBA" id="ARBA00022553"/>
    </source>
</evidence>
<protein>
    <recommendedName>
        <fullName evidence="16">Serine/threonine-protein kinase pim-1</fullName>
        <ecNumber evidence="4">2.7.11.1</ecNumber>
    </recommendedName>
</protein>
<comment type="similarity">
    <text evidence="3">Belongs to the protein kinase superfamily. CAMK Ser/Thr protein kinase family. PIM subfamily.</text>
</comment>
<dbReference type="PROSITE" id="PS50011">
    <property type="entry name" value="PROTEIN_KINASE_DOM"/>
    <property type="match status" value="1"/>
</dbReference>
<evidence type="ECO:0000256" key="11">
    <source>
        <dbReference type="ARBA" id="ARBA00022840"/>
    </source>
</evidence>
<keyword evidence="11" id="KW-0067">ATP-binding</keyword>
<evidence type="ECO:0000256" key="4">
    <source>
        <dbReference type="ARBA" id="ARBA00012513"/>
    </source>
</evidence>
<keyword evidence="13" id="KW-0832">Ubl conjugation</keyword>
<dbReference type="InterPro" id="IPR000719">
    <property type="entry name" value="Prot_kinase_dom"/>
</dbReference>
<dbReference type="SMART" id="SM00220">
    <property type="entry name" value="S_TKc"/>
    <property type="match status" value="1"/>
</dbReference>
<evidence type="ECO:0000256" key="15">
    <source>
        <dbReference type="ARBA" id="ARBA00023306"/>
    </source>
</evidence>
<evidence type="ECO:0000256" key="8">
    <source>
        <dbReference type="ARBA" id="ARBA00022703"/>
    </source>
</evidence>
<comment type="cofactor">
    <cofactor evidence="1">
        <name>Mg(2+)</name>
        <dbReference type="ChEBI" id="CHEBI:18420"/>
    </cofactor>
</comment>
<keyword evidence="15" id="KW-0131">Cell cycle</keyword>
<accession>A0ABN7RMS6</accession>
<evidence type="ECO:0000256" key="14">
    <source>
        <dbReference type="ARBA" id="ARBA00023242"/>
    </source>
</evidence>
<dbReference type="PANTHER" id="PTHR22984">
    <property type="entry name" value="SERINE/THREONINE-PROTEIN KINASE PIM"/>
    <property type="match status" value="1"/>
</dbReference>
<evidence type="ECO:0000256" key="13">
    <source>
        <dbReference type="ARBA" id="ARBA00022843"/>
    </source>
</evidence>
<dbReference type="Proteomes" id="UP001158576">
    <property type="component" value="Chromosome PAR"/>
</dbReference>
<keyword evidence="9" id="KW-0547">Nucleotide-binding</keyword>
<proteinExistence type="inferred from homology"/>
<keyword evidence="6" id="KW-0597">Phosphoprotein</keyword>
<name>A0ABN7RMS6_OIKDI</name>
<keyword evidence="7" id="KW-0808">Transferase</keyword>
<dbReference type="PANTHER" id="PTHR22984:SF29">
    <property type="entry name" value="SERINE_THREONINE-PROTEIN KINASE PIM-1"/>
    <property type="match status" value="1"/>
</dbReference>
<evidence type="ECO:0000256" key="2">
    <source>
        <dbReference type="ARBA" id="ARBA00004123"/>
    </source>
</evidence>
<keyword evidence="23" id="KW-1185">Reference proteome</keyword>
<dbReference type="Pfam" id="PF00069">
    <property type="entry name" value="Pkinase"/>
    <property type="match status" value="1"/>
</dbReference>
<dbReference type="SUPFAM" id="SSF56112">
    <property type="entry name" value="Protein kinase-like (PK-like)"/>
    <property type="match status" value="1"/>
</dbReference>
<dbReference type="EMBL" id="OU015568">
    <property type="protein sequence ID" value="CAG5081490.1"/>
    <property type="molecule type" value="Genomic_DNA"/>
</dbReference>
<evidence type="ECO:0000256" key="9">
    <source>
        <dbReference type="ARBA" id="ARBA00022741"/>
    </source>
</evidence>
<dbReference type="PROSITE" id="PS00108">
    <property type="entry name" value="PROTEIN_KINASE_ST"/>
    <property type="match status" value="1"/>
</dbReference>
<evidence type="ECO:0000256" key="10">
    <source>
        <dbReference type="ARBA" id="ARBA00022777"/>
    </source>
</evidence>
<evidence type="ECO:0000256" key="12">
    <source>
        <dbReference type="ARBA" id="ARBA00022842"/>
    </source>
</evidence>
<comment type="subunit">
    <text evidence="17">Interacts with RP9. Interacts with HSP90AA1, this interaction stabilizes PIM1 protein levels. Interacts (ubiquitinated form) with HSP70 and promotes its proteasomal degradation.</text>
</comment>
<comment type="catalytic activity">
    <reaction evidence="19">
        <text>L-seryl-[protein] + ATP = O-phospho-L-seryl-[protein] + ADP + H(+)</text>
        <dbReference type="Rhea" id="RHEA:17989"/>
        <dbReference type="Rhea" id="RHEA-COMP:9863"/>
        <dbReference type="Rhea" id="RHEA-COMP:11604"/>
        <dbReference type="ChEBI" id="CHEBI:15378"/>
        <dbReference type="ChEBI" id="CHEBI:29999"/>
        <dbReference type="ChEBI" id="CHEBI:30616"/>
        <dbReference type="ChEBI" id="CHEBI:83421"/>
        <dbReference type="ChEBI" id="CHEBI:456216"/>
        <dbReference type="EC" id="2.7.11.1"/>
    </reaction>
</comment>
<keyword evidence="14" id="KW-0539">Nucleus</keyword>
<dbReference type="EC" id="2.7.11.1" evidence="4"/>
<evidence type="ECO:0000256" key="3">
    <source>
        <dbReference type="ARBA" id="ARBA00005505"/>
    </source>
</evidence>
<comment type="subcellular location">
    <subcellularLocation>
        <location evidence="2">Nucleus</location>
    </subcellularLocation>
</comment>
<evidence type="ECO:0000256" key="7">
    <source>
        <dbReference type="ARBA" id="ARBA00022679"/>
    </source>
</evidence>
<keyword evidence="5" id="KW-0723">Serine/threonine-protein kinase</keyword>
<evidence type="ECO:0000256" key="17">
    <source>
        <dbReference type="ARBA" id="ARBA00047040"/>
    </source>
</evidence>
<evidence type="ECO:0000256" key="20">
    <source>
        <dbReference type="SAM" id="MobiDB-lite"/>
    </source>
</evidence>
<feature type="domain" description="Protein kinase" evidence="21">
    <location>
        <begin position="67"/>
        <end position="290"/>
    </location>
</feature>
<reference evidence="22 23" key="1">
    <citation type="submission" date="2021-04" db="EMBL/GenBank/DDBJ databases">
        <authorList>
            <person name="Bliznina A."/>
        </authorList>
    </citation>
    <scope>NUCLEOTIDE SEQUENCE [LARGE SCALE GENOMIC DNA]</scope>
</reference>
<evidence type="ECO:0000256" key="1">
    <source>
        <dbReference type="ARBA" id="ARBA00001946"/>
    </source>
</evidence>
<dbReference type="Gene3D" id="1.10.510.10">
    <property type="entry name" value="Transferase(Phosphotransferase) domain 1"/>
    <property type="match status" value="1"/>
</dbReference>
<feature type="region of interest" description="Disordered" evidence="20">
    <location>
        <begin position="17"/>
        <end position="37"/>
    </location>
</feature>
<keyword evidence="8" id="KW-0053">Apoptosis</keyword>
<evidence type="ECO:0000256" key="16">
    <source>
        <dbReference type="ARBA" id="ARBA00040653"/>
    </source>
</evidence>
<evidence type="ECO:0000256" key="19">
    <source>
        <dbReference type="ARBA" id="ARBA00048679"/>
    </source>
</evidence>
<evidence type="ECO:0000256" key="18">
    <source>
        <dbReference type="ARBA" id="ARBA00047899"/>
    </source>
</evidence>
<evidence type="ECO:0000313" key="22">
    <source>
        <dbReference type="EMBL" id="CAG5081490.1"/>
    </source>
</evidence>
<dbReference type="InterPro" id="IPR008271">
    <property type="entry name" value="Ser/Thr_kinase_AS"/>
</dbReference>
<gene>
    <name evidence="22" type="ORF">OKIOD_LOCUS1448</name>
</gene>
<evidence type="ECO:0000256" key="5">
    <source>
        <dbReference type="ARBA" id="ARBA00022527"/>
    </source>
</evidence>
<dbReference type="InterPro" id="IPR051138">
    <property type="entry name" value="PIM_Ser/Thr_kinase"/>
</dbReference>
<comment type="catalytic activity">
    <reaction evidence="18">
        <text>L-threonyl-[protein] + ATP = O-phospho-L-threonyl-[protein] + ADP + H(+)</text>
        <dbReference type="Rhea" id="RHEA:46608"/>
        <dbReference type="Rhea" id="RHEA-COMP:11060"/>
        <dbReference type="Rhea" id="RHEA-COMP:11605"/>
        <dbReference type="ChEBI" id="CHEBI:15378"/>
        <dbReference type="ChEBI" id="CHEBI:30013"/>
        <dbReference type="ChEBI" id="CHEBI:30616"/>
        <dbReference type="ChEBI" id="CHEBI:61977"/>
        <dbReference type="ChEBI" id="CHEBI:456216"/>
        <dbReference type="EC" id="2.7.11.1"/>
    </reaction>
</comment>
<keyword evidence="12" id="KW-0460">Magnesium</keyword>
<keyword evidence="10" id="KW-0418">Kinase</keyword>
<dbReference type="InterPro" id="IPR017348">
    <property type="entry name" value="PIM1/2/3"/>
</dbReference>
<evidence type="ECO:0000259" key="21">
    <source>
        <dbReference type="PROSITE" id="PS50011"/>
    </source>
</evidence>
<organism evidence="22 23">
    <name type="scientific">Oikopleura dioica</name>
    <name type="common">Tunicate</name>
    <dbReference type="NCBI Taxonomy" id="34765"/>
    <lineage>
        <taxon>Eukaryota</taxon>
        <taxon>Metazoa</taxon>
        <taxon>Chordata</taxon>
        <taxon>Tunicata</taxon>
        <taxon>Appendicularia</taxon>
        <taxon>Copelata</taxon>
        <taxon>Oikopleuridae</taxon>
        <taxon>Oikopleura</taxon>
    </lineage>
</organism>
<sequence length="290" mass="33018">MAPEIIEAPLIPVRPLKRRSDEGYNSDHSGADSSDFPKSAKIRKVDLGEAATKEEIDREGDIFKNKYHVRKVFYNSANGVIYTGYRKSDMTEVCIKQVPKSRVTNFGNLGGRRFPLEFVMHVNAAKASSGVVKIFDWFERKTSFVLVMERPKNSVDLFDLSAKYGSLKEDPAKIIFHQIVRICKDISLSSVFHRDIKDENILVDTETLEVKLIDFGCATEFDKNRVYSSVSGTPEFFPPEVFKENSYRAEPSTVWSLGTLLHVLVFGDIPFYNTEDIVENKISSKVRKQR</sequence>
<dbReference type="PIRSF" id="PIRSF037993">
    <property type="entry name" value="STPK_Pim-1"/>
    <property type="match status" value="1"/>
</dbReference>
<dbReference type="InterPro" id="IPR011009">
    <property type="entry name" value="Kinase-like_dom_sf"/>
</dbReference>